<reference evidence="1 2" key="1">
    <citation type="submission" date="2020-08" db="EMBL/GenBank/DDBJ databases">
        <title>Genomic Encyclopedia of Type Strains, Phase IV (KMG-V): Genome sequencing to study the core and pangenomes of soil and plant-associated prokaryotes.</title>
        <authorList>
            <person name="Whitman W."/>
        </authorList>
    </citation>
    <scope>NUCLEOTIDE SEQUENCE [LARGE SCALE GENOMIC DNA]</scope>
    <source>
        <strain evidence="1 2">SEMIA 415</strain>
    </source>
</reference>
<proteinExistence type="predicted"/>
<dbReference type="Proteomes" id="UP000538507">
    <property type="component" value="Unassembled WGS sequence"/>
</dbReference>
<protein>
    <submittedName>
        <fullName evidence="1">Uncharacterized protein</fullName>
    </submittedName>
</protein>
<dbReference type="AlphaFoldDB" id="A0AAE2MKU0"/>
<dbReference type="EMBL" id="JACIGO010000003">
    <property type="protein sequence ID" value="MBB4291278.1"/>
    <property type="molecule type" value="Genomic_DNA"/>
</dbReference>
<gene>
    <name evidence="1" type="ORF">GGE16_003337</name>
</gene>
<accession>A0AAE2MKU0</accession>
<name>A0AAE2MKU0_RHILE</name>
<evidence type="ECO:0000313" key="2">
    <source>
        <dbReference type="Proteomes" id="UP000538507"/>
    </source>
</evidence>
<evidence type="ECO:0000313" key="1">
    <source>
        <dbReference type="EMBL" id="MBB4291278.1"/>
    </source>
</evidence>
<comment type="caution">
    <text evidence="1">The sequence shown here is derived from an EMBL/GenBank/DDBJ whole genome shotgun (WGS) entry which is preliminary data.</text>
</comment>
<sequence>MHHKRKRPRKAACGLCKPHETSGNCPRHKNMQVGNLRRYLSGSDQLHCEEIKMSSRDGSYQQ</sequence>
<organism evidence="1 2">
    <name type="scientific">Rhizobium leguminosarum</name>
    <dbReference type="NCBI Taxonomy" id="384"/>
    <lineage>
        <taxon>Bacteria</taxon>
        <taxon>Pseudomonadati</taxon>
        <taxon>Pseudomonadota</taxon>
        <taxon>Alphaproteobacteria</taxon>
        <taxon>Hyphomicrobiales</taxon>
        <taxon>Rhizobiaceae</taxon>
        <taxon>Rhizobium/Agrobacterium group</taxon>
        <taxon>Rhizobium</taxon>
    </lineage>
</organism>